<dbReference type="EMBL" id="VCGU01000005">
    <property type="protein sequence ID" value="TRY75142.1"/>
    <property type="molecule type" value="Genomic_DNA"/>
</dbReference>
<keyword evidence="5" id="KW-1185">Reference proteome</keyword>
<name>A0A553PBT8_TIGCA</name>
<feature type="compositionally biased region" description="Low complexity" evidence="1">
    <location>
        <begin position="165"/>
        <end position="177"/>
    </location>
</feature>
<protein>
    <recommendedName>
        <fullName evidence="6">TNFR-Cys domain-containing protein</fullName>
    </recommendedName>
</protein>
<organism evidence="4 5">
    <name type="scientific">Tigriopus californicus</name>
    <name type="common">Marine copepod</name>
    <dbReference type="NCBI Taxonomy" id="6832"/>
    <lineage>
        <taxon>Eukaryota</taxon>
        <taxon>Metazoa</taxon>
        <taxon>Ecdysozoa</taxon>
        <taxon>Arthropoda</taxon>
        <taxon>Crustacea</taxon>
        <taxon>Multicrustacea</taxon>
        <taxon>Hexanauplia</taxon>
        <taxon>Copepoda</taxon>
        <taxon>Harpacticoida</taxon>
        <taxon>Harpacticidae</taxon>
        <taxon>Tigriopus</taxon>
    </lineage>
</organism>
<evidence type="ECO:0008006" key="6">
    <source>
        <dbReference type="Google" id="ProtNLM"/>
    </source>
</evidence>
<feature type="region of interest" description="Disordered" evidence="1">
    <location>
        <begin position="165"/>
        <end position="185"/>
    </location>
</feature>
<evidence type="ECO:0000256" key="2">
    <source>
        <dbReference type="SAM" id="Phobius"/>
    </source>
</evidence>
<feature type="transmembrane region" description="Helical" evidence="2">
    <location>
        <begin position="130"/>
        <end position="155"/>
    </location>
</feature>
<keyword evidence="2" id="KW-0472">Membrane</keyword>
<reference evidence="4 5" key="1">
    <citation type="journal article" date="2018" name="Nat. Ecol. Evol.">
        <title>Genomic signatures of mitonuclear coevolution across populations of Tigriopus californicus.</title>
        <authorList>
            <person name="Barreto F.S."/>
            <person name="Watson E.T."/>
            <person name="Lima T.G."/>
            <person name="Willett C.S."/>
            <person name="Edmands S."/>
            <person name="Li W."/>
            <person name="Burton R.S."/>
        </authorList>
    </citation>
    <scope>NUCLEOTIDE SEQUENCE [LARGE SCALE GENOMIC DNA]</scope>
    <source>
        <strain evidence="4 5">San Diego</strain>
    </source>
</reference>
<evidence type="ECO:0000313" key="4">
    <source>
        <dbReference type="EMBL" id="TRY75142.1"/>
    </source>
</evidence>
<proteinExistence type="predicted"/>
<feature type="signal peptide" evidence="3">
    <location>
        <begin position="1"/>
        <end position="19"/>
    </location>
</feature>
<evidence type="ECO:0000313" key="5">
    <source>
        <dbReference type="Proteomes" id="UP000318571"/>
    </source>
</evidence>
<sequence>MKVALTIFWLMLIIPIIWGEPQDLQRCEESSDCQLGEFCDTTTGNSVCSLCLSCEKRYNRLNSSRNSCAQKVEDCGDCRPGYREEVLTENKTSEKCSPIESNSSTSVPALSQLKNTEDEGQLSGKLIEKYVLVVAVCSVLECVLLCLLLCAYIYVKLRNLRFRAPPDADTPPDARTPMIPANNTN</sequence>
<accession>A0A553PBT8</accession>
<dbReference type="AlphaFoldDB" id="A0A553PBT8"/>
<keyword evidence="2" id="KW-0812">Transmembrane</keyword>
<keyword evidence="2" id="KW-1133">Transmembrane helix</keyword>
<evidence type="ECO:0000256" key="3">
    <source>
        <dbReference type="SAM" id="SignalP"/>
    </source>
</evidence>
<dbReference type="Proteomes" id="UP000318571">
    <property type="component" value="Chromosome 2"/>
</dbReference>
<keyword evidence="3" id="KW-0732">Signal</keyword>
<gene>
    <name evidence="4" type="ORF">TCAL_15682</name>
</gene>
<dbReference type="OrthoDB" id="8196417at2759"/>
<evidence type="ECO:0000256" key="1">
    <source>
        <dbReference type="SAM" id="MobiDB-lite"/>
    </source>
</evidence>
<comment type="caution">
    <text evidence="4">The sequence shown here is derived from an EMBL/GenBank/DDBJ whole genome shotgun (WGS) entry which is preliminary data.</text>
</comment>
<feature type="chain" id="PRO_5022143065" description="TNFR-Cys domain-containing protein" evidence="3">
    <location>
        <begin position="20"/>
        <end position="185"/>
    </location>
</feature>